<gene>
    <name evidence="12" type="ORF">AMK59_5453</name>
</gene>
<dbReference type="InterPro" id="IPR007268">
    <property type="entry name" value="Rad9/Ddc1"/>
</dbReference>
<protein>
    <recommendedName>
        <fullName evidence="10">Cell cycle checkpoint control protein RAD9A</fullName>
    </recommendedName>
    <alternativeName>
        <fullName evidence="11">DNA repair exonuclease rad9 homolog A</fullName>
    </alternativeName>
</protein>
<proteinExistence type="inferred from homology"/>
<evidence type="ECO:0000256" key="6">
    <source>
        <dbReference type="ARBA" id="ARBA00022801"/>
    </source>
</evidence>
<dbReference type="GO" id="GO:0006281">
    <property type="term" value="P:DNA repair"/>
    <property type="evidence" value="ECO:0007669"/>
    <property type="project" value="TreeGrafter"/>
</dbReference>
<dbReference type="SUPFAM" id="SSF55979">
    <property type="entry name" value="DNA clamp"/>
    <property type="match status" value="1"/>
</dbReference>
<comment type="caution">
    <text evidence="12">The sequence shown here is derived from an EMBL/GenBank/DDBJ whole genome shotgun (WGS) entry which is preliminary data.</text>
</comment>
<reference evidence="12 13" key="1">
    <citation type="submission" date="2015-09" db="EMBL/GenBank/DDBJ databases">
        <title>Draft genome of the scarab beetle Oryctes borbonicus.</title>
        <authorList>
            <person name="Meyer J.M."/>
            <person name="Markov G.V."/>
            <person name="Baskaran P."/>
            <person name="Herrmann M."/>
            <person name="Sommer R.J."/>
            <person name="Roedelsperger C."/>
        </authorList>
    </citation>
    <scope>NUCLEOTIDE SEQUENCE [LARGE SCALE GENOMIC DNA]</scope>
    <source>
        <strain evidence="12">OB123</strain>
        <tissue evidence="12">Whole animal</tissue>
    </source>
</reference>
<name>A0A0T6B275_9SCAR</name>
<evidence type="ECO:0000256" key="8">
    <source>
        <dbReference type="ARBA" id="ARBA00023242"/>
    </source>
</evidence>
<evidence type="ECO:0000256" key="4">
    <source>
        <dbReference type="ARBA" id="ARBA00022722"/>
    </source>
</evidence>
<dbReference type="GO" id="GO:0071479">
    <property type="term" value="P:cellular response to ionizing radiation"/>
    <property type="evidence" value="ECO:0007669"/>
    <property type="project" value="TreeGrafter"/>
</dbReference>
<keyword evidence="13" id="KW-1185">Reference proteome</keyword>
<comment type="similarity">
    <text evidence="2">Belongs to the rad9 family.</text>
</comment>
<dbReference type="Proteomes" id="UP000051574">
    <property type="component" value="Unassembled WGS sequence"/>
</dbReference>
<dbReference type="GO" id="GO:0004527">
    <property type="term" value="F:exonuclease activity"/>
    <property type="evidence" value="ECO:0007669"/>
    <property type="project" value="UniProtKB-KW"/>
</dbReference>
<evidence type="ECO:0000256" key="11">
    <source>
        <dbReference type="ARBA" id="ARBA00079896"/>
    </source>
</evidence>
<comment type="subcellular location">
    <subcellularLocation>
        <location evidence="1">Nucleus</location>
    </subcellularLocation>
</comment>
<comment type="function">
    <text evidence="9">Component of the 9-1-1 cell-cycle checkpoint response complex that plays a major role in DNA repair. The 9-1-1 complex is recruited to DNA lesion upon damage by the RAD17-replication factor C (RFC) clamp loader complex. Acts then as a sliding clamp platform on DNA for several proteins involved in long-patch base excision repair (LP-BER). The 9-1-1 complex stimulates DNA polymerase beta (POLB) activity by increasing its affinity for the 3'-OH end of the primer-template and stabilizes POLB to those sites where LP-BER proceeds; endonuclease FEN1 cleavage activity on substrates with double, nick, or gap flaps of distinct sequences and lengths; and DNA ligase I (LIG1) on long-patch base excision repair substrates. The 9-1-1 complex is necessary for the recruitment of RHNO1 to sites of double-stranded breaks (DSB) occurring during the S phase. RAD9A possesses 3'-&gt;5' double stranded DNA exonuclease activity.</text>
</comment>
<dbReference type="Gene3D" id="3.70.10.10">
    <property type="match status" value="1"/>
</dbReference>
<dbReference type="Pfam" id="PF04139">
    <property type="entry name" value="Rad9"/>
    <property type="match status" value="1"/>
</dbReference>
<organism evidence="12 13">
    <name type="scientific">Oryctes borbonicus</name>
    <dbReference type="NCBI Taxonomy" id="1629725"/>
    <lineage>
        <taxon>Eukaryota</taxon>
        <taxon>Metazoa</taxon>
        <taxon>Ecdysozoa</taxon>
        <taxon>Arthropoda</taxon>
        <taxon>Hexapoda</taxon>
        <taxon>Insecta</taxon>
        <taxon>Pterygota</taxon>
        <taxon>Neoptera</taxon>
        <taxon>Endopterygota</taxon>
        <taxon>Coleoptera</taxon>
        <taxon>Polyphaga</taxon>
        <taxon>Scarabaeiformia</taxon>
        <taxon>Scarabaeidae</taxon>
        <taxon>Dynastinae</taxon>
        <taxon>Oryctes</taxon>
    </lineage>
</organism>
<dbReference type="AlphaFoldDB" id="A0A0T6B275"/>
<dbReference type="PANTHER" id="PTHR15237:SF0">
    <property type="entry name" value="CELL CYCLE CHECKPOINT CONTROL PROTEIN"/>
    <property type="match status" value="1"/>
</dbReference>
<feature type="non-terminal residue" evidence="12">
    <location>
        <position position="278"/>
    </location>
</feature>
<dbReference type="GO" id="GO:0000076">
    <property type="term" value="P:DNA replication checkpoint signaling"/>
    <property type="evidence" value="ECO:0007669"/>
    <property type="project" value="TreeGrafter"/>
</dbReference>
<dbReference type="EMBL" id="LJIG01016144">
    <property type="protein sequence ID" value="KRT81482.1"/>
    <property type="molecule type" value="Genomic_DNA"/>
</dbReference>
<dbReference type="OrthoDB" id="60092at2759"/>
<evidence type="ECO:0000256" key="1">
    <source>
        <dbReference type="ARBA" id="ARBA00004123"/>
    </source>
</evidence>
<evidence type="ECO:0000256" key="5">
    <source>
        <dbReference type="ARBA" id="ARBA00022763"/>
    </source>
</evidence>
<dbReference type="PANTHER" id="PTHR15237">
    <property type="entry name" value="DNA REPAIR PROTEIN RAD9"/>
    <property type="match status" value="1"/>
</dbReference>
<evidence type="ECO:0000256" key="9">
    <source>
        <dbReference type="ARBA" id="ARBA00059283"/>
    </source>
</evidence>
<keyword evidence="7" id="KW-0269">Exonuclease</keyword>
<keyword evidence="6" id="KW-0378">Hydrolase</keyword>
<evidence type="ECO:0000313" key="12">
    <source>
        <dbReference type="EMBL" id="KRT81482.1"/>
    </source>
</evidence>
<sequence>MNCIIPSGNIKIINKALHTLAKIGDELYIEAKPDYLQLATINQSKTSYITFNFQNIFFSTYELENKQCSTDTSAALTCKLYIKAMLNIFKAKGLKEKNIDWCKIEFEDDPTKMLLKLKYKQDVVINHTIKLIDMEFVSVTYDKDKMPNQINSTGSFFGHVLTNFQTSDEDMSLDVKTNGVTVRNYDVACNNIGKRIRSQLVLNSNEFILYRIGEECNITMSFKPFRAAVAFAETFTLPIIMNFDTGGKPVIVTIRSPIFEANFVLSTIAPDGSTQSCT</sequence>
<evidence type="ECO:0000313" key="13">
    <source>
        <dbReference type="Proteomes" id="UP000051574"/>
    </source>
</evidence>
<dbReference type="InterPro" id="IPR046938">
    <property type="entry name" value="DNA_clamp_sf"/>
</dbReference>
<keyword evidence="4" id="KW-0540">Nuclease</keyword>
<evidence type="ECO:0000256" key="7">
    <source>
        <dbReference type="ARBA" id="ARBA00022839"/>
    </source>
</evidence>
<evidence type="ECO:0000256" key="3">
    <source>
        <dbReference type="ARBA" id="ARBA00022553"/>
    </source>
</evidence>
<keyword evidence="8" id="KW-0539">Nucleus</keyword>
<evidence type="ECO:0000256" key="2">
    <source>
        <dbReference type="ARBA" id="ARBA00008494"/>
    </source>
</evidence>
<dbReference type="GO" id="GO:0031573">
    <property type="term" value="P:mitotic intra-S DNA damage checkpoint signaling"/>
    <property type="evidence" value="ECO:0007669"/>
    <property type="project" value="TreeGrafter"/>
</dbReference>
<dbReference type="FunFam" id="3.70.10.10:FF:000005">
    <property type="entry name" value="Cell cycle checkpoint control protein"/>
    <property type="match status" value="1"/>
</dbReference>
<evidence type="ECO:0000256" key="10">
    <source>
        <dbReference type="ARBA" id="ARBA00069752"/>
    </source>
</evidence>
<dbReference type="GO" id="GO:0030896">
    <property type="term" value="C:checkpoint clamp complex"/>
    <property type="evidence" value="ECO:0007669"/>
    <property type="project" value="InterPro"/>
</dbReference>
<keyword evidence="3" id="KW-0597">Phosphoprotein</keyword>
<accession>A0A0T6B275</accession>
<keyword evidence="5" id="KW-0227">DNA damage</keyword>